<dbReference type="AlphaFoldDB" id="A0A7G8Q5P7"/>
<dbReference type="SUPFAM" id="SSF55144">
    <property type="entry name" value="LigT-like"/>
    <property type="match status" value="1"/>
</dbReference>
<reference evidence="1 2" key="1">
    <citation type="submission" date="2020-08" db="EMBL/GenBank/DDBJ databases">
        <title>Dyella sp. G9 isolated from forest soil.</title>
        <authorList>
            <person name="Fu J."/>
            <person name="Qiu L."/>
        </authorList>
    </citation>
    <scope>NUCLEOTIDE SEQUENCE [LARGE SCALE GENOMIC DNA]</scope>
    <source>
        <strain evidence="1 2">G9</strain>
    </source>
</reference>
<proteinExistence type="predicted"/>
<dbReference type="EMBL" id="CP060412">
    <property type="protein sequence ID" value="QNK02105.1"/>
    <property type="molecule type" value="Genomic_DNA"/>
</dbReference>
<name>A0A7G8Q5P7_9GAMM</name>
<organism evidence="1 2">
    <name type="scientific">Dyella telluris</name>
    <dbReference type="NCBI Taxonomy" id="2763498"/>
    <lineage>
        <taxon>Bacteria</taxon>
        <taxon>Pseudomonadati</taxon>
        <taxon>Pseudomonadota</taxon>
        <taxon>Gammaproteobacteria</taxon>
        <taxon>Lysobacterales</taxon>
        <taxon>Rhodanobacteraceae</taxon>
        <taxon>Dyella</taxon>
    </lineage>
</organism>
<keyword evidence="2" id="KW-1185">Reference proteome</keyword>
<evidence type="ECO:0000313" key="1">
    <source>
        <dbReference type="EMBL" id="QNK02105.1"/>
    </source>
</evidence>
<keyword evidence="1" id="KW-0436">Ligase</keyword>
<gene>
    <name evidence="1" type="ORF">H8F01_02775</name>
</gene>
<sequence length="219" mass="24188">MLFSDLQAGPSETLVADLRDYPEWHRGRRRYGVWVVPVQDADLLGYLETARAQLADLIHPSPRRQPHLTLYVCGFPGEGPLDDDFPASGLAQQQASLERFAGASCRLPLARPDSFASAAFVPVGDPMERLADWRRVLGQAAREIRQAAYVPHITLGLYRQCVPAAVVRERLAALDAPPLSMVVDEIQYVTFDARDQLGPLHTVHRITLDASSEVALPQA</sequence>
<evidence type="ECO:0000313" key="2">
    <source>
        <dbReference type="Proteomes" id="UP000515873"/>
    </source>
</evidence>
<dbReference type="Pfam" id="PF13563">
    <property type="entry name" value="2_5_RNA_ligase2"/>
    <property type="match status" value="1"/>
</dbReference>
<dbReference type="Gene3D" id="3.90.1140.10">
    <property type="entry name" value="Cyclic phosphodiesterase"/>
    <property type="match status" value="1"/>
</dbReference>
<dbReference type="KEGG" id="dtl:H8F01_02775"/>
<protein>
    <submittedName>
        <fullName evidence="1">2'-5' RNA ligase family protein</fullName>
    </submittedName>
</protein>
<dbReference type="GO" id="GO:0016874">
    <property type="term" value="F:ligase activity"/>
    <property type="evidence" value="ECO:0007669"/>
    <property type="project" value="UniProtKB-KW"/>
</dbReference>
<dbReference type="Proteomes" id="UP000515873">
    <property type="component" value="Chromosome"/>
</dbReference>
<dbReference type="InterPro" id="IPR009097">
    <property type="entry name" value="Cyclic_Pdiesterase"/>
</dbReference>
<dbReference type="RefSeq" id="WP_187057562.1">
    <property type="nucleotide sequence ID" value="NZ_CP060412.1"/>
</dbReference>
<accession>A0A7G8Q5P7</accession>